<feature type="transmembrane region" description="Helical" evidence="1">
    <location>
        <begin position="44"/>
        <end position="66"/>
    </location>
</feature>
<dbReference type="EMBL" id="FXTC01000001">
    <property type="protein sequence ID" value="SMO35712.1"/>
    <property type="molecule type" value="Genomic_DNA"/>
</dbReference>
<feature type="transmembrane region" description="Helical" evidence="1">
    <location>
        <begin position="86"/>
        <end position="105"/>
    </location>
</feature>
<keyword evidence="1" id="KW-0472">Membrane</keyword>
<evidence type="ECO:0000256" key="1">
    <source>
        <dbReference type="SAM" id="Phobius"/>
    </source>
</evidence>
<evidence type="ECO:0000313" key="3">
    <source>
        <dbReference type="Proteomes" id="UP000316916"/>
    </source>
</evidence>
<protein>
    <submittedName>
        <fullName evidence="2">Succinate dehydrogenase (Or fumarate reductase) cytochrome b subunit, b558 family</fullName>
    </submittedName>
</protein>
<dbReference type="GO" id="GO:0016020">
    <property type="term" value="C:membrane"/>
    <property type="evidence" value="ECO:0007669"/>
    <property type="project" value="InterPro"/>
</dbReference>
<keyword evidence="3" id="KW-1185">Reference proteome</keyword>
<accession>A0A521ALP6</accession>
<reference evidence="2 3" key="1">
    <citation type="submission" date="2017-05" db="EMBL/GenBank/DDBJ databases">
        <authorList>
            <person name="Varghese N."/>
            <person name="Submissions S."/>
        </authorList>
    </citation>
    <scope>NUCLEOTIDE SEQUENCE [LARGE SCALE GENOMIC DNA]</scope>
    <source>
        <strain evidence="2 3">DSM 29371</strain>
    </source>
</reference>
<name>A0A521ALP6_9FLAO</name>
<organism evidence="2 3">
    <name type="scientific">Chryseobacterium rhizoplanae</name>
    <dbReference type="NCBI Taxonomy" id="1609531"/>
    <lineage>
        <taxon>Bacteria</taxon>
        <taxon>Pseudomonadati</taxon>
        <taxon>Bacteroidota</taxon>
        <taxon>Flavobacteriia</taxon>
        <taxon>Flavobacteriales</taxon>
        <taxon>Weeksellaceae</taxon>
        <taxon>Chryseobacterium group</taxon>
        <taxon>Chryseobacterium</taxon>
    </lineage>
</organism>
<dbReference type="AlphaFoldDB" id="A0A521ALP6"/>
<keyword evidence="1" id="KW-1133">Transmembrane helix</keyword>
<dbReference type="InterPro" id="IPR034804">
    <property type="entry name" value="SQR/QFR_C/D"/>
</dbReference>
<keyword evidence="1" id="KW-0812">Transmembrane</keyword>
<evidence type="ECO:0000313" key="2">
    <source>
        <dbReference type="EMBL" id="SMO35712.1"/>
    </source>
</evidence>
<gene>
    <name evidence="2" type="ORF">SAMN06265171_101253</name>
</gene>
<dbReference type="Proteomes" id="UP000316916">
    <property type="component" value="Unassembled WGS sequence"/>
</dbReference>
<sequence>MASSGLFLISFLIVHASVNALIFCNDKGKTFTVGAHFMATNPIIRTIEIILIFGFIIHIIQGLILWKKNKKARSVQYFYKDNTPGVTWYSKSMTLLGTLILLFYGSCLYRY</sequence>
<dbReference type="SUPFAM" id="SSF81343">
    <property type="entry name" value="Fumarate reductase respiratory complex transmembrane subunits"/>
    <property type="match status" value="1"/>
</dbReference>
<proteinExistence type="predicted"/>